<dbReference type="Proteomes" id="UP000308092">
    <property type="component" value="Unassembled WGS sequence"/>
</dbReference>
<gene>
    <name evidence="3" type="ORF">EYZ11_003111</name>
</gene>
<evidence type="ECO:0000313" key="3">
    <source>
        <dbReference type="EMBL" id="THC97397.1"/>
    </source>
</evidence>
<sequence length="491" mass="54059">MVDALSVTERDLYGLTRPSQLMCVLTIITGLQLIDQTSSWQSDIHRNSTLSFRGFVNPALVPLYARVGPNLELHTSDIEASQWLTGKLLANIWLNGEDMDRFQTILCPVGLLVGVSSIARTKASASTTTDLLIHGSLSSSTSFGRPPTPPVSSSSSSLDEIVSPMVKQELRIYATPLSTFLISKAQALPSPNHVEGTVGDGQSAEFLPDIRSPSPKRKRVATLFETAAQHHRRVRQKGGEAVSQLMAHSISQPSQQHLQTLRIKQESEELGHLALDRIASQRSRSLSVGANLHPSKPLEPRTEHPPQSGNRGHVREWVPRKNTLNPFMESIAKKEREPSPSLLSSEGRHESSSTTTDADAVILDNKNTITRTILTCMRLYGYNRATARSGSSGKGTAETNAQNMLPAHTEDRGPHMTPSGIPETMPASSTDEDEFKAMYHATYRASTFALRKYLKETPADGDSSKTLPPRLEKEKAMNYIDEFLRLFCEEN</sequence>
<reference evidence="3 4" key="1">
    <citation type="submission" date="2019-03" db="EMBL/GenBank/DDBJ databases">
        <title>The genome sequence of a newly discovered highly antifungal drug resistant Aspergillus species, Aspergillus tanneri NIH 1004.</title>
        <authorList>
            <person name="Mounaud S."/>
            <person name="Singh I."/>
            <person name="Joardar V."/>
            <person name="Pakala S."/>
            <person name="Pakala S."/>
            <person name="Venepally P."/>
            <person name="Hoover J."/>
            <person name="Nierman W."/>
            <person name="Chung J."/>
            <person name="Losada L."/>
        </authorList>
    </citation>
    <scope>NUCLEOTIDE SEQUENCE [LARGE SCALE GENOMIC DNA]</scope>
    <source>
        <strain evidence="3 4">NIH1004</strain>
    </source>
</reference>
<evidence type="ECO:0000259" key="2">
    <source>
        <dbReference type="Pfam" id="PF18596"/>
    </source>
</evidence>
<dbReference type="AlphaFoldDB" id="A0A4S3JR87"/>
<name>A0A4S3JR87_9EURO</name>
<feature type="region of interest" description="Disordered" evidence="1">
    <location>
        <begin position="283"/>
        <end position="358"/>
    </location>
</feature>
<dbReference type="Pfam" id="PF18596">
    <property type="entry name" value="Sld7_C"/>
    <property type="match status" value="1"/>
</dbReference>
<dbReference type="InterPro" id="IPR041260">
    <property type="entry name" value="Sld7_C"/>
</dbReference>
<feature type="domain" description="Sld7 C-terminal" evidence="2">
    <location>
        <begin position="365"/>
        <end position="488"/>
    </location>
</feature>
<feature type="region of interest" description="Disordered" evidence="1">
    <location>
        <begin position="138"/>
        <end position="157"/>
    </location>
</feature>
<evidence type="ECO:0000256" key="1">
    <source>
        <dbReference type="SAM" id="MobiDB-lite"/>
    </source>
</evidence>
<evidence type="ECO:0000313" key="4">
    <source>
        <dbReference type="Proteomes" id="UP000308092"/>
    </source>
</evidence>
<dbReference type="VEuPathDB" id="FungiDB:EYZ11_003111"/>
<keyword evidence="4" id="KW-1185">Reference proteome</keyword>
<protein>
    <recommendedName>
        <fullName evidence="2">Sld7 C-terminal domain-containing protein</fullName>
    </recommendedName>
</protein>
<dbReference type="STRING" id="1220188.A0A4S3JR87"/>
<organism evidence="3 4">
    <name type="scientific">Aspergillus tanneri</name>
    <dbReference type="NCBI Taxonomy" id="1220188"/>
    <lineage>
        <taxon>Eukaryota</taxon>
        <taxon>Fungi</taxon>
        <taxon>Dikarya</taxon>
        <taxon>Ascomycota</taxon>
        <taxon>Pezizomycotina</taxon>
        <taxon>Eurotiomycetes</taxon>
        <taxon>Eurotiomycetidae</taxon>
        <taxon>Eurotiales</taxon>
        <taxon>Aspergillaceae</taxon>
        <taxon>Aspergillus</taxon>
        <taxon>Aspergillus subgen. Circumdati</taxon>
    </lineage>
</organism>
<dbReference type="EMBL" id="SOSA01000076">
    <property type="protein sequence ID" value="THC97397.1"/>
    <property type="molecule type" value="Genomic_DNA"/>
</dbReference>
<proteinExistence type="predicted"/>
<accession>A0A4S3JR87</accession>
<comment type="caution">
    <text evidence="3">The sequence shown here is derived from an EMBL/GenBank/DDBJ whole genome shotgun (WGS) entry which is preliminary data.</text>
</comment>